<evidence type="ECO:0000313" key="2">
    <source>
        <dbReference type="EMBL" id="MBB4945993.1"/>
    </source>
</evidence>
<sequence length="138" mass="14334">MRVKKLIAAAAVAGSVLATGLATGAPASAAPAPAYDCTTGQVCLYYNSSSYGYGAYFMQESPIGNYTGSYFKAGKNGSSGAGVEVKNHAAAVDSWMDLYFVVYYNSNYDCRVACQTIAPYTTVDLNASLKNNNASGSA</sequence>
<dbReference type="RefSeq" id="WP_221503549.1">
    <property type="nucleotide sequence ID" value="NZ_JACHJR010000001.1"/>
</dbReference>
<evidence type="ECO:0000256" key="1">
    <source>
        <dbReference type="SAM" id="SignalP"/>
    </source>
</evidence>
<reference evidence="2 3" key="1">
    <citation type="submission" date="2020-08" db="EMBL/GenBank/DDBJ databases">
        <title>Sequencing the genomes of 1000 actinobacteria strains.</title>
        <authorList>
            <person name="Klenk H.-P."/>
        </authorList>
    </citation>
    <scope>NUCLEOTIDE SEQUENCE [LARGE SCALE GENOMIC DNA]</scope>
    <source>
        <strain evidence="2 3">DSM 44786</strain>
    </source>
</reference>
<dbReference type="AlphaFoldDB" id="A0A7W7S8S4"/>
<evidence type="ECO:0000313" key="3">
    <source>
        <dbReference type="Proteomes" id="UP000573327"/>
    </source>
</evidence>
<feature type="chain" id="PRO_5030835730" description="Peptidase inhibitor family I36" evidence="1">
    <location>
        <begin position="30"/>
        <end position="138"/>
    </location>
</feature>
<keyword evidence="3" id="KW-1185">Reference proteome</keyword>
<name>A0A7W7S8S4_9ACTN</name>
<dbReference type="Proteomes" id="UP000573327">
    <property type="component" value="Unassembled WGS sequence"/>
</dbReference>
<gene>
    <name evidence="2" type="ORF">F4556_001528</name>
</gene>
<evidence type="ECO:0008006" key="4">
    <source>
        <dbReference type="Google" id="ProtNLM"/>
    </source>
</evidence>
<proteinExistence type="predicted"/>
<protein>
    <recommendedName>
        <fullName evidence="4">Peptidase inhibitor family I36</fullName>
    </recommendedName>
</protein>
<accession>A0A7W7S8S4</accession>
<organism evidence="2 3">
    <name type="scientific">Kitasatospora gansuensis</name>
    <dbReference type="NCBI Taxonomy" id="258050"/>
    <lineage>
        <taxon>Bacteria</taxon>
        <taxon>Bacillati</taxon>
        <taxon>Actinomycetota</taxon>
        <taxon>Actinomycetes</taxon>
        <taxon>Kitasatosporales</taxon>
        <taxon>Streptomycetaceae</taxon>
        <taxon>Kitasatospora</taxon>
    </lineage>
</organism>
<comment type="caution">
    <text evidence="2">The sequence shown here is derived from an EMBL/GenBank/DDBJ whole genome shotgun (WGS) entry which is preliminary data.</text>
</comment>
<keyword evidence="1" id="KW-0732">Signal</keyword>
<dbReference type="EMBL" id="JACHJR010000001">
    <property type="protein sequence ID" value="MBB4945993.1"/>
    <property type="molecule type" value="Genomic_DNA"/>
</dbReference>
<feature type="signal peptide" evidence="1">
    <location>
        <begin position="1"/>
        <end position="29"/>
    </location>
</feature>